<protein>
    <submittedName>
        <fullName evidence="2">Uncharacterized protein</fullName>
    </submittedName>
</protein>
<dbReference type="AlphaFoldDB" id="A0A9P1MVI9"/>
<evidence type="ECO:0000313" key="3">
    <source>
        <dbReference type="Proteomes" id="UP001152747"/>
    </source>
</evidence>
<dbReference type="Proteomes" id="UP001152747">
    <property type="component" value="Unassembled WGS sequence"/>
</dbReference>
<keyword evidence="1" id="KW-0175">Coiled coil</keyword>
<accession>A0A9P1MVI9</accession>
<sequence length="659" mass="77186">MTAWTFDKFMYFLEYETNLKIQIEYISGPRKKLKIEDSSSKEIDDSVIFPEIEINSDEQAIEQLKVLFDICKERLQVYGTVEELFEYFKRIDRIEHGKANFLPSQNRVPFTYPKYTDVSGNITCVSNLDVIKYIQSELVEKLHDFSNFFDSTGSCKSSFPLYIWSIARLRSLSTYYKMITDDSWKSVYQKLFYLCDIRNFEYVEEDRDIEALYKSMMVFKMIGSNVNDLGHDLSMLKNPNMKKIYAVLTYFHKAINPILNEPMLYETPQRAASDYKPIIRRFKGAGCEFYGALDVMAAFPKENIIQKKEQGGKHLTIDPSTFDAILAKYDASNVIIVETPIETNTRNNIFSIHNPLLDELLFLVRPKKASPDFKPIIRRFKGAGYEFYLATEVSDAFPEGNIISKEKQDGKYLTVDQLTFDGILSKHGANSVIIVEIPIETNSRNNIYPIYNSRGTHCRPVWEEIEDHLYKKIVIQKYCQSHNIYDHVESTSCYSRKPTMYLKRCSTPGFKLGISESPLIPFEKEHTKTEVMEIIKKLVENHCIEEEEIDGIIDKVFEVIPHLNYKQLNDLYYQVILRNILKLCPSFARLKENQGKYKKNHEANLVYKAVEEFYESKYKKCGDCETRRAALQHEVIELKRRERNQMEENRKLREAQKIY</sequence>
<feature type="coiled-coil region" evidence="1">
    <location>
        <begin position="628"/>
        <end position="658"/>
    </location>
</feature>
<keyword evidence="3" id="KW-1185">Reference proteome</keyword>
<reference evidence="2" key="1">
    <citation type="submission" date="2022-11" db="EMBL/GenBank/DDBJ databases">
        <authorList>
            <person name="Kikuchi T."/>
        </authorList>
    </citation>
    <scope>NUCLEOTIDE SEQUENCE</scope>
    <source>
        <strain evidence="2">PS1010</strain>
    </source>
</reference>
<evidence type="ECO:0000313" key="2">
    <source>
        <dbReference type="EMBL" id="CAI5437528.1"/>
    </source>
</evidence>
<dbReference type="EMBL" id="CANHGI010000001">
    <property type="protein sequence ID" value="CAI5437528.1"/>
    <property type="molecule type" value="Genomic_DNA"/>
</dbReference>
<gene>
    <name evidence="2" type="ORF">CAMP_LOCUS165</name>
</gene>
<organism evidence="2 3">
    <name type="scientific">Caenorhabditis angaria</name>
    <dbReference type="NCBI Taxonomy" id="860376"/>
    <lineage>
        <taxon>Eukaryota</taxon>
        <taxon>Metazoa</taxon>
        <taxon>Ecdysozoa</taxon>
        <taxon>Nematoda</taxon>
        <taxon>Chromadorea</taxon>
        <taxon>Rhabditida</taxon>
        <taxon>Rhabditina</taxon>
        <taxon>Rhabditomorpha</taxon>
        <taxon>Rhabditoidea</taxon>
        <taxon>Rhabditidae</taxon>
        <taxon>Peloderinae</taxon>
        <taxon>Caenorhabditis</taxon>
    </lineage>
</organism>
<name>A0A9P1MVI9_9PELO</name>
<evidence type="ECO:0000256" key="1">
    <source>
        <dbReference type="SAM" id="Coils"/>
    </source>
</evidence>
<proteinExistence type="predicted"/>
<comment type="caution">
    <text evidence="2">The sequence shown here is derived from an EMBL/GenBank/DDBJ whole genome shotgun (WGS) entry which is preliminary data.</text>
</comment>